<dbReference type="Pfam" id="PF08706">
    <property type="entry name" value="D5_N"/>
    <property type="match status" value="1"/>
</dbReference>
<dbReference type="InterPro" id="IPR014818">
    <property type="entry name" value="Phage/plasmid_primase_P4_C"/>
</dbReference>
<evidence type="ECO:0000259" key="4">
    <source>
        <dbReference type="PROSITE" id="PS51206"/>
    </source>
</evidence>
<dbReference type="InterPro" id="IPR027417">
    <property type="entry name" value="P-loop_NTPase"/>
</dbReference>
<evidence type="ECO:0000256" key="2">
    <source>
        <dbReference type="ARBA" id="ARBA00022801"/>
    </source>
</evidence>
<dbReference type="PANTHER" id="PTHR35372">
    <property type="entry name" value="ATP BINDING PROTEIN-RELATED"/>
    <property type="match status" value="1"/>
</dbReference>
<dbReference type="InterPro" id="IPR006500">
    <property type="entry name" value="Helicase_put_C_phage/plasmid"/>
</dbReference>
<dbReference type="Pfam" id="PF19263">
    <property type="entry name" value="DUF5906"/>
    <property type="match status" value="1"/>
</dbReference>
<keyword evidence="2" id="KW-0378">Hydrolase</keyword>
<dbReference type="GeneID" id="53316091"/>
<dbReference type="STRING" id="1549855.AY555_02860"/>
<keyword evidence="6" id="KW-1185">Reference proteome</keyword>
<dbReference type="SMART" id="SM00885">
    <property type="entry name" value="D5_N"/>
    <property type="match status" value="1"/>
</dbReference>
<organism evidence="5 6">
    <name type="scientific">Haematospirillum jordaniae</name>
    <dbReference type="NCBI Taxonomy" id="1549855"/>
    <lineage>
        <taxon>Bacteria</taxon>
        <taxon>Pseudomonadati</taxon>
        <taxon>Pseudomonadota</taxon>
        <taxon>Alphaproteobacteria</taxon>
        <taxon>Rhodospirillales</taxon>
        <taxon>Novispirillaceae</taxon>
        <taxon>Haematospirillum</taxon>
    </lineage>
</organism>
<dbReference type="RefSeq" id="WP_066133198.1">
    <property type="nucleotide sequence ID" value="NZ_CP014525.1"/>
</dbReference>
<dbReference type="KEGG" id="hjo:AY555_02860"/>
<dbReference type="AlphaFoldDB" id="A0A143DCH0"/>
<evidence type="ECO:0000313" key="6">
    <source>
        <dbReference type="Proteomes" id="UP000076066"/>
    </source>
</evidence>
<keyword evidence="3" id="KW-0067">ATP-binding</keyword>
<name>A0A143DCH0_9PROT</name>
<feature type="domain" description="SF3 helicase" evidence="4">
    <location>
        <begin position="207"/>
        <end position="369"/>
    </location>
</feature>
<dbReference type="NCBIfam" id="TIGR01613">
    <property type="entry name" value="primase_Cterm"/>
    <property type="match status" value="1"/>
</dbReference>
<proteinExistence type="predicted"/>
<evidence type="ECO:0000256" key="1">
    <source>
        <dbReference type="ARBA" id="ARBA00022741"/>
    </source>
</evidence>
<dbReference type="Proteomes" id="UP000076066">
    <property type="component" value="Chromosome"/>
</dbReference>
<reference evidence="5 6" key="1">
    <citation type="submission" date="2016-02" db="EMBL/GenBank/DDBJ databases">
        <title>Complete Genome of H5569, the type strain of the newly described species Haematospirillium jordaniae.</title>
        <authorList>
            <person name="Nicholson A.C."/>
            <person name="Humrighouse B.W."/>
            <person name="Loparov V."/>
            <person name="McQuiston J.R."/>
        </authorList>
    </citation>
    <scope>NUCLEOTIDE SEQUENCE [LARGE SCALE GENOMIC DNA]</scope>
    <source>
        <strain evidence="5 6">H5569</strain>
    </source>
</reference>
<dbReference type="PROSITE" id="PS51206">
    <property type="entry name" value="SF3_HELICASE_1"/>
    <property type="match status" value="1"/>
</dbReference>
<accession>A0A143DCH0</accession>
<dbReference type="InterPro" id="IPR051620">
    <property type="entry name" value="ORF904-like_C"/>
</dbReference>
<evidence type="ECO:0000313" key="5">
    <source>
        <dbReference type="EMBL" id="AMW34299.1"/>
    </source>
</evidence>
<dbReference type="InterPro" id="IPR014015">
    <property type="entry name" value="Helicase_SF3_DNA-vir"/>
</dbReference>
<gene>
    <name evidence="5" type="ORF">AY555_02860</name>
</gene>
<dbReference type="EMBL" id="CP014525">
    <property type="protein sequence ID" value="AMW34299.1"/>
    <property type="molecule type" value="Genomic_DNA"/>
</dbReference>
<evidence type="ECO:0000256" key="3">
    <source>
        <dbReference type="ARBA" id="ARBA00022840"/>
    </source>
</evidence>
<keyword evidence="1" id="KW-0547">Nucleotide-binding</keyword>
<protein>
    <recommendedName>
        <fullName evidence="4">SF3 helicase domain-containing protein</fullName>
    </recommendedName>
</protein>
<dbReference type="GO" id="GO:0005524">
    <property type="term" value="F:ATP binding"/>
    <property type="evidence" value="ECO:0007669"/>
    <property type="project" value="UniProtKB-KW"/>
</dbReference>
<dbReference type="Gene3D" id="3.40.50.300">
    <property type="entry name" value="P-loop containing nucleotide triphosphate hydrolases"/>
    <property type="match status" value="1"/>
</dbReference>
<dbReference type="InterPro" id="IPR045455">
    <property type="entry name" value="NrS-1_pol-like_helicase"/>
</dbReference>
<dbReference type="PANTHER" id="PTHR35372:SF2">
    <property type="entry name" value="SF3 HELICASE DOMAIN-CONTAINING PROTEIN"/>
    <property type="match status" value="1"/>
</dbReference>
<sequence>MARHDVAAAITHAVAWRPAAFDQTDPLNYRLAWLPRNDAGNAERLLSRFGNDLLYVQDIGWAWWDGRRWSLEMGYTMANRLAHETVRHIYDEVQALQDAIGDKEVRDIQEIETHFKWAGASGNAQRINAMINICQHYCVRRPSDLDANPMLLNVANGTLELDDPILSGASRPRRSHLITKVIEVDYDPDATCPSFLRFMEDILPDPEVRLFLQRSFGYALTGLIDEQVLWFFYGTGANGKSTLVNIMARMLGSYCMSLPFSSLVLDERKRGESASPDLARLPGARMVRASEPEKGVKFSESTIKSITGGEPLTVRHLNQGFFEFTPSFKLFLSGNHKPVIRGQDHGVWRRINLVPFTVSIARDKRDPGLENKLWEERSGILNWVLEGLRLWRQGGLCPPEAVVAATREYREDSDPLGLFLNAWTEAHEAGSVQGKRLFDAYALWCRGNAVEPMSNTLFGRMLGERGLQKDRCGIITYRGIQLRQDALDALDEADRKRIARSPRDEDR</sequence>
<dbReference type="GO" id="GO:0016787">
    <property type="term" value="F:hydrolase activity"/>
    <property type="evidence" value="ECO:0007669"/>
    <property type="project" value="UniProtKB-KW"/>
</dbReference>
<dbReference type="OrthoDB" id="9763644at2"/>
<dbReference type="SUPFAM" id="SSF52540">
    <property type="entry name" value="P-loop containing nucleoside triphosphate hydrolases"/>
    <property type="match status" value="1"/>
</dbReference>